<keyword evidence="2" id="KW-1185">Reference proteome</keyword>
<sequence length="147" mass="16745">MSVLSDPHLSLFGLLDSRAAGETSITDIRSYYCSYGNTNSQLLLLNITTNNTKLDNLFHSFWDKQNNSKEQEKIKEYLKSLSQKRTLSGGDTGQSRFVLSGVQTVQREGTFDAVANKERQHQLCCEHSEQPWPCLRREVRPTAETRC</sequence>
<evidence type="ECO:0000313" key="2">
    <source>
        <dbReference type="Proteomes" id="UP000828390"/>
    </source>
</evidence>
<reference evidence="1" key="1">
    <citation type="journal article" date="2019" name="bioRxiv">
        <title>The Genome of the Zebra Mussel, Dreissena polymorpha: A Resource for Invasive Species Research.</title>
        <authorList>
            <person name="McCartney M.A."/>
            <person name="Auch B."/>
            <person name="Kono T."/>
            <person name="Mallez S."/>
            <person name="Zhang Y."/>
            <person name="Obille A."/>
            <person name="Becker A."/>
            <person name="Abrahante J.E."/>
            <person name="Garbe J."/>
            <person name="Badalamenti J.P."/>
            <person name="Herman A."/>
            <person name="Mangelson H."/>
            <person name="Liachko I."/>
            <person name="Sullivan S."/>
            <person name="Sone E.D."/>
            <person name="Koren S."/>
            <person name="Silverstein K.A.T."/>
            <person name="Beckman K.B."/>
            <person name="Gohl D.M."/>
        </authorList>
    </citation>
    <scope>NUCLEOTIDE SEQUENCE</scope>
    <source>
        <strain evidence="1">Duluth1</strain>
        <tissue evidence="1">Whole animal</tissue>
    </source>
</reference>
<protein>
    <submittedName>
        <fullName evidence="1">Uncharacterized protein</fullName>
    </submittedName>
</protein>
<dbReference type="EMBL" id="JAIWYP010000010">
    <property type="protein sequence ID" value="KAH3751401.1"/>
    <property type="molecule type" value="Genomic_DNA"/>
</dbReference>
<proteinExistence type="predicted"/>
<reference evidence="1" key="2">
    <citation type="submission" date="2020-11" db="EMBL/GenBank/DDBJ databases">
        <authorList>
            <person name="McCartney M.A."/>
            <person name="Auch B."/>
            <person name="Kono T."/>
            <person name="Mallez S."/>
            <person name="Becker A."/>
            <person name="Gohl D.M."/>
            <person name="Silverstein K.A.T."/>
            <person name="Koren S."/>
            <person name="Bechman K.B."/>
            <person name="Herman A."/>
            <person name="Abrahante J.E."/>
            <person name="Garbe J."/>
        </authorList>
    </citation>
    <scope>NUCLEOTIDE SEQUENCE</scope>
    <source>
        <strain evidence="1">Duluth1</strain>
        <tissue evidence="1">Whole animal</tissue>
    </source>
</reference>
<name>A0A9D4DLH2_DREPO</name>
<comment type="caution">
    <text evidence="1">The sequence shown here is derived from an EMBL/GenBank/DDBJ whole genome shotgun (WGS) entry which is preliminary data.</text>
</comment>
<dbReference type="Proteomes" id="UP000828390">
    <property type="component" value="Unassembled WGS sequence"/>
</dbReference>
<evidence type="ECO:0000313" key="1">
    <source>
        <dbReference type="EMBL" id="KAH3751401.1"/>
    </source>
</evidence>
<gene>
    <name evidence="1" type="ORF">DPMN_185957</name>
</gene>
<organism evidence="1 2">
    <name type="scientific">Dreissena polymorpha</name>
    <name type="common">Zebra mussel</name>
    <name type="synonym">Mytilus polymorpha</name>
    <dbReference type="NCBI Taxonomy" id="45954"/>
    <lineage>
        <taxon>Eukaryota</taxon>
        <taxon>Metazoa</taxon>
        <taxon>Spiralia</taxon>
        <taxon>Lophotrochozoa</taxon>
        <taxon>Mollusca</taxon>
        <taxon>Bivalvia</taxon>
        <taxon>Autobranchia</taxon>
        <taxon>Heteroconchia</taxon>
        <taxon>Euheterodonta</taxon>
        <taxon>Imparidentia</taxon>
        <taxon>Neoheterodontei</taxon>
        <taxon>Myida</taxon>
        <taxon>Dreissenoidea</taxon>
        <taxon>Dreissenidae</taxon>
        <taxon>Dreissena</taxon>
    </lineage>
</organism>
<accession>A0A9D4DLH2</accession>
<dbReference type="AlphaFoldDB" id="A0A9D4DLH2"/>